<sequence>MYFVIVFLWVDLDEALYDGIYTNDLMMQAKETFDWLIFIRCFMVDVHHELYDGSETRISIMQTKETFDWLMLIKRWMMEAKETF</sequence>
<organism evidence="2 5">
    <name type="scientific">Adineta steineri</name>
    <dbReference type="NCBI Taxonomy" id="433720"/>
    <lineage>
        <taxon>Eukaryota</taxon>
        <taxon>Metazoa</taxon>
        <taxon>Spiralia</taxon>
        <taxon>Gnathifera</taxon>
        <taxon>Rotifera</taxon>
        <taxon>Eurotatoria</taxon>
        <taxon>Bdelloidea</taxon>
        <taxon>Adinetida</taxon>
        <taxon>Adinetidae</taxon>
        <taxon>Adineta</taxon>
    </lineage>
</organism>
<keyword evidence="1" id="KW-0732">Signal</keyword>
<evidence type="ECO:0000256" key="1">
    <source>
        <dbReference type="SAM" id="SignalP"/>
    </source>
</evidence>
<proteinExistence type="predicted"/>
<dbReference type="Proteomes" id="UP000663877">
    <property type="component" value="Unassembled WGS sequence"/>
</dbReference>
<feature type="chain" id="PRO_5035607368" evidence="1">
    <location>
        <begin position="16"/>
        <end position="84"/>
    </location>
</feature>
<keyword evidence="4" id="KW-1185">Reference proteome</keyword>
<dbReference type="EMBL" id="CAJNOM010002619">
    <property type="protein sequence ID" value="CAF1635172.1"/>
    <property type="molecule type" value="Genomic_DNA"/>
</dbReference>
<reference evidence="2" key="1">
    <citation type="submission" date="2021-02" db="EMBL/GenBank/DDBJ databases">
        <authorList>
            <person name="Nowell W R."/>
        </authorList>
    </citation>
    <scope>NUCLEOTIDE SEQUENCE</scope>
</reference>
<feature type="signal peptide" evidence="1">
    <location>
        <begin position="1"/>
        <end position="15"/>
    </location>
</feature>
<name>A0A815QVM1_9BILA</name>
<evidence type="ECO:0000313" key="3">
    <source>
        <dbReference type="EMBL" id="CAF1635172.1"/>
    </source>
</evidence>
<comment type="caution">
    <text evidence="2">The sequence shown here is derived from an EMBL/GenBank/DDBJ whole genome shotgun (WGS) entry which is preliminary data.</text>
</comment>
<dbReference type="AlphaFoldDB" id="A0A815QVM1"/>
<evidence type="ECO:0000313" key="5">
    <source>
        <dbReference type="Proteomes" id="UP000663877"/>
    </source>
</evidence>
<evidence type="ECO:0000313" key="2">
    <source>
        <dbReference type="EMBL" id="CAF1468875.1"/>
    </source>
</evidence>
<protein>
    <submittedName>
        <fullName evidence="2">Uncharacterized protein</fullName>
    </submittedName>
</protein>
<evidence type="ECO:0000313" key="4">
    <source>
        <dbReference type="Proteomes" id="UP000663832"/>
    </source>
</evidence>
<gene>
    <name evidence="2" type="ORF">BJG266_LOCUS41408</name>
    <name evidence="3" type="ORF">QVE165_LOCUS58266</name>
</gene>
<accession>A0A815QVM1</accession>
<dbReference type="EMBL" id="CAJNOI010002303">
    <property type="protein sequence ID" value="CAF1468875.1"/>
    <property type="molecule type" value="Genomic_DNA"/>
</dbReference>
<dbReference type="Proteomes" id="UP000663832">
    <property type="component" value="Unassembled WGS sequence"/>
</dbReference>